<evidence type="ECO:0000313" key="14">
    <source>
        <dbReference type="EMBL" id="MBS2968867.1"/>
    </source>
</evidence>
<evidence type="ECO:0000256" key="4">
    <source>
        <dbReference type="ARBA" id="ARBA00013014"/>
    </source>
</evidence>
<evidence type="ECO:0000259" key="13">
    <source>
        <dbReference type="Pfam" id="PF08546"/>
    </source>
</evidence>
<keyword evidence="6 11" id="KW-0566">Pantothenate biosynthesis</keyword>
<gene>
    <name evidence="14" type="ORF">J9317_08860</name>
</gene>
<dbReference type="EC" id="1.1.1.169" evidence="4 11"/>
<evidence type="ECO:0000256" key="5">
    <source>
        <dbReference type="ARBA" id="ARBA00019465"/>
    </source>
</evidence>
<dbReference type="Proteomes" id="UP000682403">
    <property type="component" value="Unassembled WGS sequence"/>
</dbReference>
<evidence type="ECO:0000313" key="15">
    <source>
        <dbReference type="Proteomes" id="UP000682403"/>
    </source>
</evidence>
<comment type="similarity">
    <text evidence="3 11">Belongs to the ketopantoate reductase family.</text>
</comment>
<dbReference type="InterPro" id="IPR036291">
    <property type="entry name" value="NAD(P)-bd_dom_sf"/>
</dbReference>
<accession>A0ABS5LDR4</accession>
<dbReference type="Gene3D" id="1.10.1040.10">
    <property type="entry name" value="N-(1-d-carboxylethyl)-l-norvaline Dehydrogenase, domain 2"/>
    <property type="match status" value="1"/>
</dbReference>
<evidence type="ECO:0000256" key="11">
    <source>
        <dbReference type="RuleBase" id="RU362068"/>
    </source>
</evidence>
<keyword evidence="15" id="KW-1185">Reference proteome</keyword>
<dbReference type="NCBIfam" id="TIGR00745">
    <property type="entry name" value="apbA_panE"/>
    <property type="match status" value="1"/>
</dbReference>
<organism evidence="14 15">
    <name type="scientific">Metabacillus flavus</name>
    <dbReference type="NCBI Taxonomy" id="2823519"/>
    <lineage>
        <taxon>Bacteria</taxon>
        <taxon>Bacillati</taxon>
        <taxon>Bacillota</taxon>
        <taxon>Bacilli</taxon>
        <taxon>Bacillales</taxon>
        <taxon>Bacillaceae</taxon>
        <taxon>Metabacillus</taxon>
    </lineage>
</organism>
<feature type="domain" description="Ketopantoate reductase C-terminal" evidence="13">
    <location>
        <begin position="175"/>
        <end position="288"/>
    </location>
</feature>
<dbReference type="SUPFAM" id="SSF51735">
    <property type="entry name" value="NAD(P)-binding Rossmann-fold domains"/>
    <property type="match status" value="1"/>
</dbReference>
<dbReference type="GO" id="GO:0008677">
    <property type="term" value="F:2-dehydropantoate 2-reductase activity"/>
    <property type="evidence" value="ECO:0007669"/>
    <property type="project" value="UniProtKB-EC"/>
</dbReference>
<proteinExistence type="inferred from homology"/>
<dbReference type="InterPro" id="IPR003710">
    <property type="entry name" value="ApbA"/>
</dbReference>
<name>A0ABS5LDR4_9BACI</name>
<keyword evidence="8 11" id="KW-0560">Oxidoreductase</keyword>
<evidence type="ECO:0000256" key="3">
    <source>
        <dbReference type="ARBA" id="ARBA00007870"/>
    </source>
</evidence>
<keyword evidence="7 11" id="KW-0521">NADP</keyword>
<dbReference type="InterPro" id="IPR008927">
    <property type="entry name" value="6-PGluconate_DH-like_C_sf"/>
</dbReference>
<comment type="pathway">
    <text evidence="2 11">Cofactor biosynthesis; (R)-pantothenate biosynthesis; (R)-pantoate from 3-methyl-2-oxobutanoate: step 2/2.</text>
</comment>
<dbReference type="InterPro" id="IPR050838">
    <property type="entry name" value="Ketopantoate_reductase"/>
</dbReference>
<dbReference type="InterPro" id="IPR013752">
    <property type="entry name" value="KPA_reductase"/>
</dbReference>
<dbReference type="NCBIfam" id="NF005093">
    <property type="entry name" value="PRK06522.2-4"/>
    <property type="match status" value="1"/>
</dbReference>
<evidence type="ECO:0000256" key="6">
    <source>
        <dbReference type="ARBA" id="ARBA00022655"/>
    </source>
</evidence>
<dbReference type="SUPFAM" id="SSF48179">
    <property type="entry name" value="6-phosphogluconate dehydrogenase C-terminal domain-like"/>
    <property type="match status" value="1"/>
</dbReference>
<comment type="caution">
    <text evidence="14">The sequence shown here is derived from an EMBL/GenBank/DDBJ whole genome shotgun (WGS) entry which is preliminary data.</text>
</comment>
<comment type="catalytic activity">
    <reaction evidence="10 11">
        <text>(R)-pantoate + NADP(+) = 2-dehydropantoate + NADPH + H(+)</text>
        <dbReference type="Rhea" id="RHEA:16233"/>
        <dbReference type="ChEBI" id="CHEBI:11561"/>
        <dbReference type="ChEBI" id="CHEBI:15378"/>
        <dbReference type="ChEBI" id="CHEBI:15980"/>
        <dbReference type="ChEBI" id="CHEBI:57783"/>
        <dbReference type="ChEBI" id="CHEBI:58349"/>
        <dbReference type="EC" id="1.1.1.169"/>
    </reaction>
</comment>
<dbReference type="Gene3D" id="3.40.50.720">
    <property type="entry name" value="NAD(P)-binding Rossmann-like Domain"/>
    <property type="match status" value="1"/>
</dbReference>
<dbReference type="EMBL" id="JAGVRK010000001">
    <property type="protein sequence ID" value="MBS2968867.1"/>
    <property type="molecule type" value="Genomic_DNA"/>
</dbReference>
<feature type="domain" description="Ketopantoate reductase N-terminal" evidence="12">
    <location>
        <begin position="4"/>
        <end position="145"/>
    </location>
</feature>
<reference evidence="14 15" key="1">
    <citation type="submission" date="2021-04" db="EMBL/GenBank/DDBJ databases">
        <title>Metabacillus sp. strain KIGAM252 whole genome sequence.</title>
        <authorList>
            <person name="Seo M.-J."/>
            <person name="Cho E.-S."/>
            <person name="Hwang C.Y."/>
            <person name="Yoon D.J."/>
        </authorList>
    </citation>
    <scope>NUCLEOTIDE SEQUENCE [LARGE SCALE GENOMIC DNA]</scope>
    <source>
        <strain evidence="14 15">KIGAM252</strain>
    </source>
</reference>
<protein>
    <recommendedName>
        <fullName evidence="5 11">2-dehydropantoate 2-reductase</fullName>
        <ecNumber evidence="4 11">1.1.1.169</ecNumber>
    </recommendedName>
    <alternativeName>
        <fullName evidence="9 11">Ketopantoate reductase</fullName>
    </alternativeName>
</protein>
<dbReference type="RefSeq" id="WP_211557958.1">
    <property type="nucleotide sequence ID" value="NZ_JAGVRK010000001.1"/>
</dbReference>
<evidence type="ECO:0000256" key="9">
    <source>
        <dbReference type="ARBA" id="ARBA00032024"/>
    </source>
</evidence>
<dbReference type="InterPro" id="IPR013328">
    <property type="entry name" value="6PGD_dom2"/>
</dbReference>
<dbReference type="Pfam" id="PF02558">
    <property type="entry name" value="ApbA"/>
    <property type="match status" value="1"/>
</dbReference>
<dbReference type="Pfam" id="PF08546">
    <property type="entry name" value="ApbA_C"/>
    <property type="match status" value="1"/>
</dbReference>
<evidence type="ECO:0000256" key="1">
    <source>
        <dbReference type="ARBA" id="ARBA00002919"/>
    </source>
</evidence>
<dbReference type="PANTHER" id="PTHR43765">
    <property type="entry name" value="2-DEHYDROPANTOATE 2-REDUCTASE-RELATED"/>
    <property type="match status" value="1"/>
</dbReference>
<evidence type="ECO:0000256" key="10">
    <source>
        <dbReference type="ARBA" id="ARBA00048793"/>
    </source>
</evidence>
<evidence type="ECO:0000256" key="2">
    <source>
        <dbReference type="ARBA" id="ARBA00004994"/>
    </source>
</evidence>
<evidence type="ECO:0000256" key="8">
    <source>
        <dbReference type="ARBA" id="ARBA00023002"/>
    </source>
</evidence>
<comment type="function">
    <text evidence="1 11">Catalyzes the NADPH-dependent reduction of ketopantoate into pantoic acid.</text>
</comment>
<dbReference type="PANTHER" id="PTHR43765:SF2">
    <property type="entry name" value="2-DEHYDROPANTOATE 2-REDUCTASE"/>
    <property type="match status" value="1"/>
</dbReference>
<evidence type="ECO:0000256" key="7">
    <source>
        <dbReference type="ARBA" id="ARBA00022857"/>
    </source>
</evidence>
<evidence type="ECO:0000259" key="12">
    <source>
        <dbReference type="Pfam" id="PF02558"/>
    </source>
</evidence>
<sequence>MKAGIIGGGAIGLLFAAYLSRNHQLTLYTNTEAQASKIRQQGIAVCKDGETEISYPHASSSRHYEEKLLIVTVKQFHLPSILDHLSSEEPKTLLFLQNGMGHIKSLSDLKGHLIYTGSVSHGAVKNGERDVQHNGIGTTVFSPFQEGSSSEIIESLSTEDFPFVFRSDWYEVVAGKLLVNACINPLTGLLNVRNGQLTENPHYYLLLKQVFDEVFPVLEVGDEASQWKKVEDVCRATSSNISSMLQDLRMGRKTEIEAIAGYVLDLAEDKNRRAPTLSFLTNAIKGMENS</sequence>
<dbReference type="InterPro" id="IPR013332">
    <property type="entry name" value="KPR_N"/>
</dbReference>